<keyword evidence="6" id="KW-0472">Membrane</keyword>
<comment type="caution">
    <text evidence="8">The sequence shown here is derived from an EMBL/GenBank/DDBJ whole genome shotgun (WGS) entry which is preliminary data.</text>
</comment>
<accession>A0AAV0IY07</accession>
<dbReference type="InterPro" id="IPR038408">
    <property type="entry name" value="GNK2_sf"/>
</dbReference>
<keyword evidence="3" id="KW-0418">Kinase</keyword>
<evidence type="ECO:0000256" key="3">
    <source>
        <dbReference type="ARBA" id="ARBA00022777"/>
    </source>
</evidence>
<dbReference type="InterPro" id="IPR052059">
    <property type="entry name" value="CR_Ser/Thr_kinase"/>
</dbReference>
<name>A0AAV0IY07_9ROSI</name>
<keyword evidence="6" id="KW-1133">Transmembrane helix</keyword>
<proteinExistence type="predicted"/>
<dbReference type="InterPro" id="IPR000719">
    <property type="entry name" value="Prot_kinase_dom"/>
</dbReference>
<evidence type="ECO:0000256" key="4">
    <source>
        <dbReference type="ARBA" id="ARBA00022840"/>
    </source>
</evidence>
<evidence type="ECO:0000313" key="9">
    <source>
        <dbReference type="Proteomes" id="UP001154282"/>
    </source>
</evidence>
<dbReference type="Pfam" id="PF00069">
    <property type="entry name" value="Pkinase"/>
    <property type="match status" value="1"/>
</dbReference>
<dbReference type="SUPFAM" id="SSF56112">
    <property type="entry name" value="Protein kinase-like (PK-like)"/>
    <property type="match status" value="1"/>
</dbReference>
<keyword evidence="6" id="KW-0812">Transmembrane</keyword>
<organism evidence="8 9">
    <name type="scientific">Linum tenue</name>
    <dbReference type="NCBI Taxonomy" id="586396"/>
    <lineage>
        <taxon>Eukaryota</taxon>
        <taxon>Viridiplantae</taxon>
        <taxon>Streptophyta</taxon>
        <taxon>Embryophyta</taxon>
        <taxon>Tracheophyta</taxon>
        <taxon>Spermatophyta</taxon>
        <taxon>Magnoliopsida</taxon>
        <taxon>eudicotyledons</taxon>
        <taxon>Gunneridae</taxon>
        <taxon>Pentapetalae</taxon>
        <taxon>rosids</taxon>
        <taxon>fabids</taxon>
        <taxon>Malpighiales</taxon>
        <taxon>Linaceae</taxon>
        <taxon>Linum</taxon>
    </lineage>
</organism>
<dbReference type="FunFam" id="1.10.510.10:FF:000336">
    <property type="entry name" value="Cysteine-rich receptor-like protein kinase 2"/>
    <property type="match status" value="1"/>
</dbReference>
<keyword evidence="1" id="KW-0808">Transferase</keyword>
<gene>
    <name evidence="8" type="ORF">LITE_LOCUS11241</name>
</gene>
<sequence>MLRYESNNFFDQSNQDGHRGVCGNQTTETKGNISYSVAVEHLPSDLIIATQKINVVYAASTRELRPPPAGGGGGVGGNVTVYGVTQCLETISQKGCQDFLQQGFNDLQRCFSKTAASAVNDVLSKKIIIAAVVGGGIGGGILLLAVAIVLWWEKKGSLSWKQRMDIVLGTARGLAYLHEDFYMCIIHRDIKTDNILLDDDFQPKIADFGLARLLPESRTHLDTKLAGTMGYMSPEYALYSQLSEKADTYSYGVVVLEIISGQMSSELRQDEVAEYLLKKILKQTWKLYESGMHTELVDETISQDEYPKEEEKKVMEISLMCTQPSPSMRPTMSEVVMLLKREGSVQLYQPLAKPPLIDSNANFLPEMSGSTGSLTSNATCSISGVYGR</sequence>
<dbReference type="PROSITE" id="PS50011">
    <property type="entry name" value="PROTEIN_KINASE_DOM"/>
    <property type="match status" value="1"/>
</dbReference>
<dbReference type="Proteomes" id="UP001154282">
    <property type="component" value="Unassembled WGS sequence"/>
</dbReference>
<dbReference type="PROSITE" id="PS00108">
    <property type="entry name" value="PROTEIN_KINASE_ST"/>
    <property type="match status" value="1"/>
</dbReference>
<dbReference type="Gene3D" id="1.10.510.10">
    <property type="entry name" value="Transferase(Phosphotransferase) domain 1"/>
    <property type="match status" value="1"/>
</dbReference>
<feature type="transmembrane region" description="Helical" evidence="6">
    <location>
        <begin position="127"/>
        <end position="152"/>
    </location>
</feature>
<evidence type="ECO:0000256" key="1">
    <source>
        <dbReference type="ARBA" id="ARBA00022679"/>
    </source>
</evidence>
<evidence type="ECO:0000259" key="7">
    <source>
        <dbReference type="PROSITE" id="PS50011"/>
    </source>
</evidence>
<dbReference type="InterPro" id="IPR011009">
    <property type="entry name" value="Kinase-like_dom_sf"/>
</dbReference>
<evidence type="ECO:0000313" key="8">
    <source>
        <dbReference type="EMBL" id="CAI0401529.1"/>
    </source>
</evidence>
<protein>
    <recommendedName>
        <fullName evidence="7">Protein kinase domain-containing protein</fullName>
    </recommendedName>
</protein>
<keyword evidence="9" id="KW-1185">Reference proteome</keyword>
<keyword evidence="2" id="KW-0547">Nucleotide-binding</keyword>
<keyword evidence="5" id="KW-0675">Receptor</keyword>
<dbReference type="InterPro" id="IPR008271">
    <property type="entry name" value="Ser/Thr_kinase_AS"/>
</dbReference>
<dbReference type="PANTHER" id="PTHR47973">
    <property type="entry name" value="CYSTEINE-RICH RECEPTOR-LIKE PROTEIN KINASE 3"/>
    <property type="match status" value="1"/>
</dbReference>
<keyword evidence="4" id="KW-0067">ATP-binding</keyword>
<dbReference type="Gene3D" id="3.30.430.20">
    <property type="entry name" value="Gnk2 domain, C-X8-C-X2-C motif"/>
    <property type="match status" value="1"/>
</dbReference>
<evidence type="ECO:0000256" key="6">
    <source>
        <dbReference type="SAM" id="Phobius"/>
    </source>
</evidence>
<dbReference type="EMBL" id="CAMGYJ010000004">
    <property type="protein sequence ID" value="CAI0401529.1"/>
    <property type="molecule type" value="Genomic_DNA"/>
</dbReference>
<evidence type="ECO:0000256" key="2">
    <source>
        <dbReference type="ARBA" id="ARBA00022741"/>
    </source>
</evidence>
<reference evidence="8" key="1">
    <citation type="submission" date="2022-08" db="EMBL/GenBank/DDBJ databases">
        <authorList>
            <person name="Gutierrez-Valencia J."/>
        </authorList>
    </citation>
    <scope>NUCLEOTIDE SEQUENCE</scope>
</reference>
<feature type="domain" description="Protein kinase" evidence="7">
    <location>
        <begin position="1"/>
        <end position="352"/>
    </location>
</feature>
<dbReference type="GO" id="GO:0004672">
    <property type="term" value="F:protein kinase activity"/>
    <property type="evidence" value="ECO:0007669"/>
    <property type="project" value="InterPro"/>
</dbReference>
<evidence type="ECO:0000256" key="5">
    <source>
        <dbReference type="ARBA" id="ARBA00023170"/>
    </source>
</evidence>
<dbReference type="AlphaFoldDB" id="A0AAV0IY07"/>
<dbReference type="SMART" id="SM00220">
    <property type="entry name" value="S_TKc"/>
    <property type="match status" value="1"/>
</dbReference>
<dbReference type="GO" id="GO:0005524">
    <property type="term" value="F:ATP binding"/>
    <property type="evidence" value="ECO:0007669"/>
    <property type="project" value="UniProtKB-KW"/>
</dbReference>